<dbReference type="EMBL" id="LLXI01003832">
    <property type="protein sequence ID" value="PKY59896.1"/>
    <property type="molecule type" value="Genomic_DNA"/>
</dbReference>
<proteinExistence type="predicted"/>
<comment type="caution">
    <text evidence="1">The sequence shown here is derived from an EMBL/GenBank/DDBJ whole genome shotgun (WGS) entry which is preliminary data.</text>
</comment>
<dbReference type="AlphaFoldDB" id="A0A2I1HLY8"/>
<name>A0A2I1HLY8_9GLOM</name>
<evidence type="ECO:0000313" key="2">
    <source>
        <dbReference type="Proteomes" id="UP000234323"/>
    </source>
</evidence>
<gene>
    <name evidence="1" type="ORF">RhiirA4_483026</name>
</gene>
<protein>
    <submittedName>
        <fullName evidence="1">Uncharacterized protein</fullName>
    </submittedName>
</protein>
<keyword evidence="2" id="KW-1185">Reference proteome</keyword>
<evidence type="ECO:0000313" key="1">
    <source>
        <dbReference type="EMBL" id="PKY59896.1"/>
    </source>
</evidence>
<reference evidence="1 2" key="1">
    <citation type="submission" date="2015-10" db="EMBL/GenBank/DDBJ databases">
        <title>Genome analyses suggest a sexual origin of heterokaryosis in a supposedly ancient asexual fungus.</title>
        <authorList>
            <person name="Ropars J."/>
            <person name="Sedzielewska K."/>
            <person name="Noel J."/>
            <person name="Charron P."/>
            <person name="Farinelli L."/>
            <person name="Marton T."/>
            <person name="Kruger M."/>
            <person name="Pelin A."/>
            <person name="Brachmann A."/>
            <person name="Corradi N."/>
        </authorList>
    </citation>
    <scope>NUCLEOTIDE SEQUENCE [LARGE SCALE GENOMIC DNA]</scope>
    <source>
        <strain evidence="1 2">A4</strain>
    </source>
</reference>
<sequence>MLENRHLLNMIPIFNEDDENINTYIPPNDSNEKSRIDYIWASLLILGQSINSAVIENDHFMTDYNTVILLLDTQLFIEKALLKVNKSKKKITCTIFLYDEIDVKTMSLHGITSMLV</sequence>
<organism evidence="1 2">
    <name type="scientific">Rhizophagus irregularis</name>
    <dbReference type="NCBI Taxonomy" id="588596"/>
    <lineage>
        <taxon>Eukaryota</taxon>
        <taxon>Fungi</taxon>
        <taxon>Fungi incertae sedis</taxon>
        <taxon>Mucoromycota</taxon>
        <taxon>Glomeromycotina</taxon>
        <taxon>Glomeromycetes</taxon>
        <taxon>Glomerales</taxon>
        <taxon>Glomeraceae</taxon>
        <taxon>Rhizophagus</taxon>
    </lineage>
</organism>
<dbReference type="VEuPathDB" id="FungiDB:RhiirA1_480805"/>
<accession>A0A2I1HLY8</accession>
<dbReference type="Proteomes" id="UP000234323">
    <property type="component" value="Unassembled WGS sequence"/>
</dbReference>